<feature type="transmembrane region" description="Helical" evidence="1">
    <location>
        <begin position="15"/>
        <end position="39"/>
    </location>
</feature>
<protein>
    <submittedName>
        <fullName evidence="2">Uncharacterized protein</fullName>
    </submittedName>
</protein>
<organism evidence="2 3">
    <name type="scientific">Mucilaginibacter angelicae</name>
    <dbReference type="NCBI Taxonomy" id="869718"/>
    <lineage>
        <taxon>Bacteria</taxon>
        <taxon>Pseudomonadati</taxon>
        <taxon>Bacteroidota</taxon>
        <taxon>Sphingobacteriia</taxon>
        <taxon>Sphingobacteriales</taxon>
        <taxon>Sphingobacteriaceae</taxon>
        <taxon>Mucilaginibacter</taxon>
    </lineage>
</organism>
<dbReference type="RefSeq" id="WP_377024649.1">
    <property type="nucleotide sequence ID" value="NZ_JBHLTS010000068.1"/>
</dbReference>
<evidence type="ECO:0000313" key="2">
    <source>
        <dbReference type="EMBL" id="MFC0516881.1"/>
    </source>
</evidence>
<dbReference type="EMBL" id="JBHLTS010000068">
    <property type="protein sequence ID" value="MFC0516881.1"/>
    <property type="molecule type" value="Genomic_DNA"/>
</dbReference>
<sequence>MKNENNKGGSNKPPINGLAIILIIIGGILIVGNLYFYAVKQKRNSIKKMQLDSLTKQLDTANAKFEIGYGEMSIASYNKMKAEAGQKEHSPLVHPAVKNEIDSLITSGAIHPDYGISSTYLLDFTTLYRQKKLKQLGTAVACLIIKQVGKGKAGSVKLDINHLKLDEISDMFDPTDINIFSDVDQPESVRKTFHFTTMQINLGAMDTGSSWLVPLYITNGFARLKEGGDPPAWSVTAGPVLVPVDLSYTKKNGTIQKMKLDAVLYAPIEILD</sequence>
<reference evidence="2 3" key="1">
    <citation type="submission" date="2024-09" db="EMBL/GenBank/DDBJ databases">
        <authorList>
            <person name="Sun Q."/>
            <person name="Mori K."/>
        </authorList>
    </citation>
    <scope>NUCLEOTIDE SEQUENCE [LARGE SCALE GENOMIC DNA]</scope>
    <source>
        <strain evidence="2 3">NCAIM B.02415</strain>
    </source>
</reference>
<keyword evidence="1" id="KW-0472">Membrane</keyword>
<accession>A0ABV6LBM7</accession>
<keyword evidence="1" id="KW-0812">Transmembrane</keyword>
<keyword evidence="3" id="KW-1185">Reference proteome</keyword>
<dbReference type="Proteomes" id="UP001589828">
    <property type="component" value="Unassembled WGS sequence"/>
</dbReference>
<evidence type="ECO:0000313" key="3">
    <source>
        <dbReference type="Proteomes" id="UP001589828"/>
    </source>
</evidence>
<gene>
    <name evidence="2" type="ORF">ACFFGT_21920</name>
</gene>
<proteinExistence type="predicted"/>
<evidence type="ECO:0000256" key="1">
    <source>
        <dbReference type="SAM" id="Phobius"/>
    </source>
</evidence>
<name>A0ABV6LBM7_9SPHI</name>
<comment type="caution">
    <text evidence="2">The sequence shown here is derived from an EMBL/GenBank/DDBJ whole genome shotgun (WGS) entry which is preliminary data.</text>
</comment>
<keyword evidence="1" id="KW-1133">Transmembrane helix</keyword>